<feature type="domain" description="DUF4429" evidence="2">
    <location>
        <begin position="138"/>
        <end position="225"/>
    </location>
</feature>
<dbReference type="Pfam" id="PF14472">
    <property type="entry name" value="DUF4429"/>
    <property type="match status" value="2"/>
</dbReference>
<feature type="compositionally biased region" description="Pro residues" evidence="1">
    <location>
        <begin position="250"/>
        <end position="263"/>
    </location>
</feature>
<feature type="region of interest" description="Disordered" evidence="1">
    <location>
        <begin position="246"/>
        <end position="269"/>
    </location>
</feature>
<evidence type="ECO:0000256" key="1">
    <source>
        <dbReference type="SAM" id="MobiDB-lite"/>
    </source>
</evidence>
<organism evidence="3 4">
    <name type="scientific">Streptomyces koyangensis</name>
    <dbReference type="NCBI Taxonomy" id="188770"/>
    <lineage>
        <taxon>Bacteria</taxon>
        <taxon>Bacillati</taxon>
        <taxon>Actinomycetota</taxon>
        <taxon>Actinomycetes</taxon>
        <taxon>Kitasatosporales</taxon>
        <taxon>Streptomycetaceae</taxon>
        <taxon>Streptomyces</taxon>
        <taxon>Streptomyces aurantiacus group</taxon>
    </lineage>
</organism>
<feature type="domain" description="DUF4429" evidence="2">
    <location>
        <begin position="11"/>
        <end position="103"/>
    </location>
</feature>
<evidence type="ECO:0000313" key="3">
    <source>
        <dbReference type="EMBL" id="AXQ57110.1"/>
    </source>
</evidence>
<dbReference type="Proteomes" id="UP000259636">
    <property type="component" value="Chromosome"/>
</dbReference>
<evidence type="ECO:0000313" key="4">
    <source>
        <dbReference type="Proteomes" id="UP000259636"/>
    </source>
</evidence>
<dbReference type="EMBL" id="CP031742">
    <property type="protein sequence ID" value="AXQ57110.1"/>
    <property type="molecule type" value="Genomic_DNA"/>
</dbReference>
<dbReference type="KEGG" id="sky:D0C37_22560"/>
<evidence type="ECO:0000259" key="2">
    <source>
        <dbReference type="Pfam" id="PF14472"/>
    </source>
</evidence>
<protein>
    <submittedName>
        <fullName evidence="3">DUF4429 domain-containing protein</fullName>
    </submittedName>
</protein>
<gene>
    <name evidence="3" type="ORF">D0C37_22560</name>
</gene>
<dbReference type="AlphaFoldDB" id="A0A385DGM6"/>
<name>A0A385DGM6_9ACTN</name>
<sequence length="303" mass="32403">MAEITQRDGSWSYEDGRIRIVPGAKAHPVRQVLGEVAVPLAAVAGITFERDRKGGRLRLRLRDGACPVVRAAEGRLPEGADPYRLVVESGREDLAEYFVAEVRQALLLEQIPEGPVERFLLPGPALPVSGGGGDGTAAFDGREVRLTWNWKGKETKTSAGPTTLALADLTGVAWVPPQGLENGHLRFLTRSGGGKTVAPEHDPHALDLWGLSKKEHTAVLVAAAVLVALAARGEPERTPGVLDKAAEAPPELPLPPTPAPPAAPADDPDALLRRLRELGELHRDGVLTDEEFSLAKQAVLRRL</sequence>
<proteinExistence type="predicted"/>
<accession>A0A385DGM6</accession>
<dbReference type="InterPro" id="IPR027860">
    <property type="entry name" value="DUF4429"/>
</dbReference>
<dbReference type="GeneID" id="300116928"/>
<dbReference type="RefSeq" id="WP_101280951.1">
    <property type="nucleotide sequence ID" value="NZ_CP031742.1"/>
</dbReference>
<reference evidence="3 4" key="1">
    <citation type="submission" date="2018-08" db="EMBL/GenBank/DDBJ databases">
        <authorList>
            <person name="Ferrada E.E."/>
            <person name="Latorre B.A."/>
        </authorList>
    </citation>
    <scope>NUCLEOTIDE SEQUENCE [LARGE SCALE GENOMIC DNA]</scope>
    <source>
        <strain evidence="3 4">VK-A60T</strain>
    </source>
</reference>